<dbReference type="Proteomes" id="UP000075806">
    <property type="component" value="Unassembled WGS sequence"/>
</dbReference>
<evidence type="ECO:0000256" key="1">
    <source>
        <dbReference type="SAM" id="Phobius"/>
    </source>
</evidence>
<gene>
    <name evidence="2" type="ORF">AZF04_07600</name>
</gene>
<organism evidence="2 3">
    <name type="scientific">Alkalihalobacillus trypoxylicola</name>
    <dbReference type="NCBI Taxonomy" id="519424"/>
    <lineage>
        <taxon>Bacteria</taxon>
        <taxon>Bacillati</taxon>
        <taxon>Bacillota</taxon>
        <taxon>Bacilli</taxon>
        <taxon>Bacillales</taxon>
        <taxon>Bacillaceae</taxon>
        <taxon>Alkalihalobacillus</taxon>
    </lineage>
</organism>
<comment type="caution">
    <text evidence="2">The sequence shown here is derived from an EMBL/GenBank/DDBJ whole genome shotgun (WGS) entry which is preliminary data.</text>
</comment>
<dbReference type="AlphaFoldDB" id="A0A162DEI5"/>
<sequence length="90" mass="9933">MTRNERIGSVFLLSGALLIGLVHLAVATYTSNQANLSSGGLFQTLDAINGFFPYILSFIFLIAGIVLIFTKNLESMTEKTKTNMERNEMI</sequence>
<name>A0A162DEI5_9BACI</name>
<accession>A0A162DEI5</accession>
<keyword evidence="1" id="KW-0812">Transmembrane</keyword>
<feature type="transmembrane region" description="Helical" evidence="1">
    <location>
        <begin position="51"/>
        <end position="69"/>
    </location>
</feature>
<reference evidence="2" key="1">
    <citation type="submission" date="2016-02" db="EMBL/GenBank/DDBJ databases">
        <title>Genome sequence of Bacillus trypoxylicola KCTC 13244(T).</title>
        <authorList>
            <person name="Jeong H."/>
            <person name="Park S.-H."/>
            <person name="Choi S.-K."/>
        </authorList>
    </citation>
    <scope>NUCLEOTIDE SEQUENCE [LARGE SCALE GENOMIC DNA]</scope>
    <source>
        <strain evidence="2">KCTC 13244</strain>
    </source>
</reference>
<keyword evidence="1" id="KW-0472">Membrane</keyword>
<dbReference type="RefSeq" id="WP_061949185.1">
    <property type="nucleotide sequence ID" value="NZ_LTAO01000023.1"/>
</dbReference>
<evidence type="ECO:0000313" key="3">
    <source>
        <dbReference type="Proteomes" id="UP000075806"/>
    </source>
</evidence>
<protein>
    <submittedName>
        <fullName evidence="2">Uncharacterized protein</fullName>
    </submittedName>
</protein>
<evidence type="ECO:0000313" key="2">
    <source>
        <dbReference type="EMBL" id="KYG29380.1"/>
    </source>
</evidence>
<dbReference type="EMBL" id="LTAO01000023">
    <property type="protein sequence ID" value="KYG29380.1"/>
    <property type="molecule type" value="Genomic_DNA"/>
</dbReference>
<keyword evidence="1" id="KW-1133">Transmembrane helix</keyword>
<keyword evidence="3" id="KW-1185">Reference proteome</keyword>
<proteinExistence type="predicted"/>